<dbReference type="RefSeq" id="WP_247413988.1">
    <property type="nucleotide sequence ID" value="NZ_JALLGW010000001.1"/>
</dbReference>
<sequence length="113" mass="12384">MATSNRLDSSTAIVLLLVALVALPLLWMGTMGLGGTMGYGGMMYGDRAGSGWWLLGALVQFLFLLLVLGGGYVVVRRLSGQSSDPALDELRRAYARGDLTEEEFETRRERLER</sequence>
<dbReference type="Proteomes" id="UP001596099">
    <property type="component" value="Unassembled WGS sequence"/>
</dbReference>
<proteinExistence type="predicted"/>
<reference evidence="3 4" key="1">
    <citation type="journal article" date="2019" name="Int. J. Syst. Evol. Microbiol.">
        <title>The Global Catalogue of Microorganisms (GCM) 10K type strain sequencing project: providing services to taxonomists for standard genome sequencing and annotation.</title>
        <authorList>
            <consortium name="The Broad Institute Genomics Platform"/>
            <consortium name="The Broad Institute Genome Sequencing Center for Infectious Disease"/>
            <person name="Wu L."/>
            <person name="Ma J."/>
        </authorList>
    </citation>
    <scope>NUCLEOTIDE SEQUENCE [LARGE SCALE GENOMIC DNA]</scope>
    <source>
        <strain evidence="3 4">CGMCC 1.12543</strain>
    </source>
</reference>
<feature type="domain" description="SHOCT" evidence="2">
    <location>
        <begin position="86"/>
        <end position="111"/>
    </location>
</feature>
<feature type="transmembrane region" description="Helical" evidence="1">
    <location>
        <begin position="12"/>
        <end position="32"/>
    </location>
</feature>
<dbReference type="Pfam" id="PF09851">
    <property type="entry name" value="SHOCT"/>
    <property type="match status" value="1"/>
</dbReference>
<dbReference type="AlphaFoldDB" id="A0ABD5RLI8"/>
<dbReference type="InterPro" id="IPR018649">
    <property type="entry name" value="SHOCT"/>
</dbReference>
<keyword evidence="4" id="KW-1185">Reference proteome</keyword>
<protein>
    <submittedName>
        <fullName evidence="3">SHOCT domain-containing protein</fullName>
    </submittedName>
</protein>
<comment type="caution">
    <text evidence="3">The sequence shown here is derived from an EMBL/GenBank/DDBJ whole genome shotgun (WGS) entry which is preliminary data.</text>
</comment>
<keyword evidence="1" id="KW-0472">Membrane</keyword>
<evidence type="ECO:0000313" key="3">
    <source>
        <dbReference type="EMBL" id="MFC5971074.1"/>
    </source>
</evidence>
<feature type="transmembrane region" description="Helical" evidence="1">
    <location>
        <begin position="52"/>
        <end position="75"/>
    </location>
</feature>
<evidence type="ECO:0000259" key="2">
    <source>
        <dbReference type="Pfam" id="PF09851"/>
    </source>
</evidence>
<evidence type="ECO:0000313" key="4">
    <source>
        <dbReference type="Proteomes" id="UP001596099"/>
    </source>
</evidence>
<keyword evidence="1" id="KW-1133">Transmembrane helix</keyword>
<organism evidence="3 4">
    <name type="scientific">Halomarina salina</name>
    <dbReference type="NCBI Taxonomy" id="1872699"/>
    <lineage>
        <taxon>Archaea</taxon>
        <taxon>Methanobacteriati</taxon>
        <taxon>Methanobacteriota</taxon>
        <taxon>Stenosarchaea group</taxon>
        <taxon>Halobacteria</taxon>
        <taxon>Halobacteriales</taxon>
        <taxon>Natronomonadaceae</taxon>
        <taxon>Halomarina</taxon>
    </lineage>
</organism>
<gene>
    <name evidence="3" type="ORF">ACFPYI_06990</name>
</gene>
<evidence type="ECO:0000256" key="1">
    <source>
        <dbReference type="SAM" id="Phobius"/>
    </source>
</evidence>
<keyword evidence="1" id="KW-0812">Transmembrane</keyword>
<dbReference type="EMBL" id="JBHSQH010000001">
    <property type="protein sequence ID" value="MFC5971074.1"/>
    <property type="molecule type" value="Genomic_DNA"/>
</dbReference>
<name>A0ABD5RLI8_9EURY</name>
<accession>A0ABD5RLI8</accession>